<dbReference type="AlphaFoldDB" id="M2QKD9"/>
<dbReference type="OrthoDB" id="3194584at2759"/>
<name>M2QKD9_CERS8</name>
<sequence>MTAGSKYIYLPSIPTSCPSSPPLHSESYGRGIKLTHKDVLFGLRYILWKLNRRPELSRQQLCDKLAERAPHHSQTPWSRWWSDRLTIWTPAQVLSAARAQKPLVRTDVEKGNHGQAMDSAEYVSSDEGNKVVSPSRFTEAEWSAAVTRMASTTSWHSMSKKDKWAPLHKQFPHRTIDSFSAWYFRNKTDLDAEAEQERARLHR</sequence>
<organism evidence="1 2">
    <name type="scientific">Ceriporiopsis subvermispora (strain B)</name>
    <name type="common">White-rot fungus</name>
    <name type="synonym">Gelatoporia subvermispora</name>
    <dbReference type="NCBI Taxonomy" id="914234"/>
    <lineage>
        <taxon>Eukaryota</taxon>
        <taxon>Fungi</taxon>
        <taxon>Dikarya</taxon>
        <taxon>Basidiomycota</taxon>
        <taxon>Agaricomycotina</taxon>
        <taxon>Agaricomycetes</taxon>
        <taxon>Polyporales</taxon>
        <taxon>Gelatoporiaceae</taxon>
        <taxon>Gelatoporia</taxon>
    </lineage>
</organism>
<protein>
    <submittedName>
        <fullName evidence="1">Uncharacterized protein</fullName>
    </submittedName>
</protein>
<gene>
    <name evidence="1" type="ORF">CERSUDRAFT_99325</name>
</gene>
<reference evidence="1 2" key="1">
    <citation type="journal article" date="2012" name="Proc. Natl. Acad. Sci. U.S.A.">
        <title>Comparative genomics of Ceriporiopsis subvermispora and Phanerochaete chrysosporium provide insight into selective ligninolysis.</title>
        <authorList>
            <person name="Fernandez-Fueyo E."/>
            <person name="Ruiz-Duenas F.J."/>
            <person name="Ferreira P."/>
            <person name="Floudas D."/>
            <person name="Hibbett D.S."/>
            <person name="Canessa P."/>
            <person name="Larrondo L.F."/>
            <person name="James T.Y."/>
            <person name="Seelenfreund D."/>
            <person name="Lobos S."/>
            <person name="Polanco R."/>
            <person name="Tello M."/>
            <person name="Honda Y."/>
            <person name="Watanabe T."/>
            <person name="Watanabe T."/>
            <person name="Ryu J.S."/>
            <person name="Kubicek C.P."/>
            <person name="Schmoll M."/>
            <person name="Gaskell J."/>
            <person name="Hammel K.E."/>
            <person name="St John F.J."/>
            <person name="Vanden Wymelenberg A."/>
            <person name="Sabat G."/>
            <person name="Splinter BonDurant S."/>
            <person name="Syed K."/>
            <person name="Yadav J.S."/>
            <person name="Doddapaneni H."/>
            <person name="Subramanian V."/>
            <person name="Lavin J.L."/>
            <person name="Oguiza J.A."/>
            <person name="Perez G."/>
            <person name="Pisabarro A.G."/>
            <person name="Ramirez L."/>
            <person name="Santoyo F."/>
            <person name="Master E."/>
            <person name="Coutinho P.M."/>
            <person name="Henrissat B."/>
            <person name="Lombard V."/>
            <person name="Magnuson J.K."/>
            <person name="Kuees U."/>
            <person name="Hori C."/>
            <person name="Igarashi K."/>
            <person name="Samejima M."/>
            <person name="Held B.W."/>
            <person name="Barry K.W."/>
            <person name="LaButti K.M."/>
            <person name="Lapidus A."/>
            <person name="Lindquist E.A."/>
            <person name="Lucas S.M."/>
            <person name="Riley R."/>
            <person name="Salamov A.A."/>
            <person name="Hoffmeister D."/>
            <person name="Schwenk D."/>
            <person name="Hadar Y."/>
            <person name="Yarden O."/>
            <person name="de Vries R.P."/>
            <person name="Wiebenga A."/>
            <person name="Stenlid J."/>
            <person name="Eastwood D."/>
            <person name="Grigoriev I.V."/>
            <person name="Berka R.M."/>
            <person name="Blanchette R.A."/>
            <person name="Kersten P."/>
            <person name="Martinez A.T."/>
            <person name="Vicuna R."/>
            <person name="Cullen D."/>
        </authorList>
    </citation>
    <scope>NUCLEOTIDE SEQUENCE [LARGE SCALE GENOMIC DNA]</scope>
    <source>
        <strain evidence="1 2">B</strain>
    </source>
</reference>
<keyword evidence="2" id="KW-1185">Reference proteome</keyword>
<proteinExistence type="predicted"/>
<dbReference type="EMBL" id="KB445810">
    <property type="protein sequence ID" value="EMD32595.1"/>
    <property type="molecule type" value="Genomic_DNA"/>
</dbReference>
<accession>M2QKD9</accession>
<dbReference type="Proteomes" id="UP000016930">
    <property type="component" value="Unassembled WGS sequence"/>
</dbReference>
<dbReference type="HOGENOM" id="CLU_1348771_0_0_1"/>
<evidence type="ECO:0000313" key="2">
    <source>
        <dbReference type="Proteomes" id="UP000016930"/>
    </source>
</evidence>
<evidence type="ECO:0000313" key="1">
    <source>
        <dbReference type="EMBL" id="EMD32595.1"/>
    </source>
</evidence>
<dbReference type="STRING" id="914234.M2QKD9"/>